<protein>
    <submittedName>
        <fullName evidence="2">Aste57867_18845 protein</fullName>
    </submittedName>
</protein>
<keyword evidence="3" id="KW-1185">Reference proteome</keyword>
<dbReference type="EMBL" id="CAADRA010006436">
    <property type="protein sequence ID" value="VFT95579.1"/>
    <property type="molecule type" value="Genomic_DNA"/>
</dbReference>
<proteinExistence type="predicted"/>
<reference evidence="2 3" key="1">
    <citation type="submission" date="2019-03" db="EMBL/GenBank/DDBJ databases">
        <authorList>
            <person name="Gaulin E."/>
            <person name="Dumas B."/>
        </authorList>
    </citation>
    <scope>NUCLEOTIDE SEQUENCE [LARGE SCALE GENOMIC DNA]</scope>
    <source>
        <strain evidence="2">CBS 568.67</strain>
    </source>
</reference>
<accession>A0A485LCM3</accession>
<gene>
    <name evidence="2" type="primary">Aste57867_18845</name>
    <name evidence="1" type="ORF">As57867_018781</name>
    <name evidence="2" type="ORF">ASTE57867_18845</name>
</gene>
<evidence type="ECO:0000313" key="2">
    <source>
        <dbReference type="EMBL" id="VFT95579.1"/>
    </source>
</evidence>
<evidence type="ECO:0000313" key="1">
    <source>
        <dbReference type="EMBL" id="KAF0689734.1"/>
    </source>
</evidence>
<sequence>MPRQAHAHRFHHLVVPSDARQNAAASQRGLTLETKKGGRVQLHRFHDVVASSTEARDDACVTEDLTRLASEAANVQAKYGGSVPAA</sequence>
<organism evidence="2 3">
    <name type="scientific">Aphanomyces stellatus</name>
    <dbReference type="NCBI Taxonomy" id="120398"/>
    <lineage>
        <taxon>Eukaryota</taxon>
        <taxon>Sar</taxon>
        <taxon>Stramenopiles</taxon>
        <taxon>Oomycota</taxon>
        <taxon>Saprolegniomycetes</taxon>
        <taxon>Saprolegniales</taxon>
        <taxon>Verrucalvaceae</taxon>
        <taxon>Aphanomyces</taxon>
    </lineage>
</organism>
<reference evidence="1" key="2">
    <citation type="submission" date="2019-06" db="EMBL/GenBank/DDBJ databases">
        <title>Genomics analysis of Aphanomyces spp. identifies a new class of oomycete effector associated with host adaptation.</title>
        <authorList>
            <person name="Gaulin E."/>
        </authorList>
    </citation>
    <scope>NUCLEOTIDE SEQUENCE</scope>
    <source>
        <strain evidence="1">CBS 578.67</strain>
    </source>
</reference>
<dbReference type="AlphaFoldDB" id="A0A485LCM3"/>
<evidence type="ECO:0000313" key="3">
    <source>
        <dbReference type="Proteomes" id="UP000332933"/>
    </source>
</evidence>
<dbReference type="Proteomes" id="UP000332933">
    <property type="component" value="Unassembled WGS sequence"/>
</dbReference>
<dbReference type="EMBL" id="VJMH01006415">
    <property type="protein sequence ID" value="KAF0689734.1"/>
    <property type="molecule type" value="Genomic_DNA"/>
</dbReference>
<name>A0A485LCM3_9STRA</name>